<proteinExistence type="evidence at transcript level"/>
<feature type="domain" description="Ricin B lectin" evidence="3">
    <location>
        <begin position="62"/>
        <end position="124"/>
    </location>
</feature>
<dbReference type="InterPro" id="IPR000772">
    <property type="entry name" value="Ricin_B_lectin"/>
</dbReference>
<dbReference type="AlphaFoldDB" id="B5M0T2"/>
<feature type="signal peptide" evidence="2">
    <location>
        <begin position="1"/>
        <end position="20"/>
    </location>
</feature>
<feature type="region of interest" description="Disordered" evidence="1">
    <location>
        <begin position="127"/>
        <end position="151"/>
    </location>
</feature>
<name>B5M0T2_SIMVI</name>
<evidence type="ECO:0000313" key="4">
    <source>
        <dbReference type="EMBL" id="ACH56896.1"/>
    </source>
</evidence>
<dbReference type="SUPFAM" id="SSF50370">
    <property type="entry name" value="Ricin B-like lectins"/>
    <property type="match status" value="1"/>
</dbReference>
<organism evidence="4">
    <name type="scientific">Simulium vittatum</name>
    <name type="common">Striped black fly</name>
    <dbReference type="NCBI Taxonomy" id="7192"/>
    <lineage>
        <taxon>Eukaryota</taxon>
        <taxon>Metazoa</taxon>
        <taxon>Ecdysozoa</taxon>
        <taxon>Arthropoda</taxon>
        <taxon>Hexapoda</taxon>
        <taxon>Insecta</taxon>
        <taxon>Pterygota</taxon>
        <taxon>Neoptera</taxon>
        <taxon>Endopterygota</taxon>
        <taxon>Diptera</taxon>
        <taxon>Nematocera</taxon>
        <taxon>Chironomoidea</taxon>
        <taxon>Simuliidae</taxon>
        <taxon>Simulium</taxon>
    </lineage>
</organism>
<evidence type="ECO:0000256" key="2">
    <source>
        <dbReference type="SAM" id="SignalP"/>
    </source>
</evidence>
<dbReference type="InterPro" id="IPR035992">
    <property type="entry name" value="Ricin_B-like_lectins"/>
</dbReference>
<keyword evidence="2" id="KW-0732">Signal</keyword>
<dbReference type="Gene3D" id="2.80.10.50">
    <property type="match status" value="1"/>
</dbReference>
<dbReference type="Pfam" id="PF14200">
    <property type="entry name" value="RicinB_lectin_2"/>
    <property type="match status" value="1"/>
</dbReference>
<feature type="chain" id="PRO_5002834163" evidence="2">
    <location>
        <begin position="21"/>
        <end position="151"/>
    </location>
</feature>
<accession>B5M0T2</accession>
<reference evidence="4" key="1">
    <citation type="journal article" date="2009" name="J. Proteome Res.">
        <title>Insight into the sialome of the Black Fly, Simulium vittatum.</title>
        <authorList>
            <person name="Andersen J.F."/>
            <person name="Pham V.M."/>
            <person name="Meng Z."/>
            <person name="Champagne D.E."/>
            <person name="Ribeiro J.M."/>
        </authorList>
    </citation>
    <scope>NUCLEOTIDE SEQUENCE</scope>
    <source>
        <tissue evidence="4">Salivary glands</tissue>
    </source>
</reference>
<protein>
    <submittedName>
        <fullName evidence="4">Erythema protein SVEP-8</fullName>
    </submittedName>
</protein>
<sequence length="151" mass="16615">MCVTKRLIIVALAIFGAASANLIDNGICIVITHGDQVMHELKPGQENPFDVYMIPKGKEYDDQRWILESTQDGYFKLKNKFSGRFLGGDSVLVTTEASASTTNQFKFNAADGTDKYDISNRVGGHIQSQGGNDQVKVAESEDSFTVKQCEE</sequence>
<dbReference type="CDD" id="cd00161">
    <property type="entry name" value="beta-trefoil_Ricin-like"/>
    <property type="match status" value="1"/>
</dbReference>
<evidence type="ECO:0000256" key="1">
    <source>
        <dbReference type="SAM" id="MobiDB-lite"/>
    </source>
</evidence>
<evidence type="ECO:0000259" key="3">
    <source>
        <dbReference type="Pfam" id="PF14200"/>
    </source>
</evidence>
<dbReference type="EMBL" id="EU930268">
    <property type="protein sequence ID" value="ACH56896.1"/>
    <property type="molecule type" value="mRNA"/>
</dbReference>